<dbReference type="InterPro" id="IPR052197">
    <property type="entry name" value="ComplexI_49kDa-like"/>
</dbReference>
<keyword evidence="4" id="KW-0614">Plasmid</keyword>
<gene>
    <name evidence="4" type="ORF">GBA65_21370</name>
</gene>
<dbReference type="SUPFAM" id="SSF56762">
    <property type="entry name" value="HydB/Nqo4-like"/>
    <property type="match status" value="1"/>
</dbReference>
<dbReference type="InterPro" id="IPR001135">
    <property type="entry name" value="NADH_Q_OxRdtase_suD"/>
</dbReference>
<evidence type="ECO:0000259" key="3">
    <source>
        <dbReference type="Pfam" id="PF00346"/>
    </source>
</evidence>
<evidence type="ECO:0000313" key="5">
    <source>
        <dbReference type="Proteomes" id="UP000502706"/>
    </source>
</evidence>
<evidence type="ECO:0000313" key="4">
    <source>
        <dbReference type="EMBL" id="QIN81166.1"/>
    </source>
</evidence>
<dbReference type="PANTHER" id="PTHR43485:SF1">
    <property type="entry name" value="FORMATE HYDROGENLYASE SUBUNIT 5-RELATED"/>
    <property type="match status" value="1"/>
</dbReference>
<dbReference type="Pfam" id="PF00346">
    <property type="entry name" value="Complex1_49kDa"/>
    <property type="match status" value="1"/>
</dbReference>
<dbReference type="InterPro" id="IPR029014">
    <property type="entry name" value="NiFe-Hase_large"/>
</dbReference>
<dbReference type="Gene3D" id="1.10.645.10">
    <property type="entry name" value="Cytochrome-c3 Hydrogenase, chain B"/>
    <property type="match status" value="2"/>
</dbReference>
<evidence type="ECO:0000256" key="2">
    <source>
        <dbReference type="SAM" id="MobiDB-lite"/>
    </source>
</evidence>
<keyword evidence="1" id="KW-0560">Oxidoreductase</keyword>
<sequence length="337" mass="35541">MVEMTQGTPRSSDGLQMEWVEATFGPLFPGLPGGLSLTFTLDGDTVAETEVGGEMEGWAPVEILAGPADGLADRAARLDPLSPVAYRLLALRAVEDATGTPPDEETALARVGALERERAASHLGWLASFAHLLGYAWLEGRAARLQLALLGAEDAGAVARLRGEAKGLGRRVERTPLLRRKLAGLGELGEESHVRGRLARAAGRSADVRADDEAYRSLGFGPVVVDGDDALSRLRARLREIEQSIDLVERAGKISLPDGAPREREPAAGTGTATVETPRGAATLGATFEGGEVVEAELDSPSTRRLSLVEGVTEGQEFANALVAVASLDLSPWEVAR</sequence>
<dbReference type="KEGG" id="rmar:GBA65_21370"/>
<name>A0A6G8Q3X6_9ACTN</name>
<keyword evidence="5" id="KW-1185">Reference proteome</keyword>
<feature type="domain" description="NADH-quinone oxidoreductase subunit D" evidence="3">
    <location>
        <begin position="182"/>
        <end position="253"/>
    </location>
</feature>
<reference evidence="4 5" key="1">
    <citation type="submission" date="2019-10" db="EMBL/GenBank/DDBJ databases">
        <title>Rubrobacter sp nov SCSIO 52915 isolated from a deep-sea sediment in the South China Sea.</title>
        <authorList>
            <person name="Chen R.W."/>
        </authorList>
    </citation>
    <scope>NUCLEOTIDE SEQUENCE [LARGE SCALE GENOMIC DNA]</scope>
    <source>
        <strain evidence="4 5">SCSIO 52915</strain>
        <plasmid evidence="4 5">unnamed1</plasmid>
    </source>
</reference>
<dbReference type="GO" id="GO:0016651">
    <property type="term" value="F:oxidoreductase activity, acting on NAD(P)H"/>
    <property type="evidence" value="ECO:0007669"/>
    <property type="project" value="InterPro"/>
</dbReference>
<proteinExistence type="predicted"/>
<organism evidence="4 5">
    <name type="scientific">Rubrobacter marinus</name>
    <dbReference type="NCBI Taxonomy" id="2653852"/>
    <lineage>
        <taxon>Bacteria</taxon>
        <taxon>Bacillati</taxon>
        <taxon>Actinomycetota</taxon>
        <taxon>Rubrobacteria</taxon>
        <taxon>Rubrobacterales</taxon>
        <taxon>Rubrobacteraceae</taxon>
        <taxon>Rubrobacter</taxon>
    </lineage>
</organism>
<dbReference type="EMBL" id="CP045122">
    <property type="protein sequence ID" value="QIN81166.1"/>
    <property type="molecule type" value="Genomic_DNA"/>
</dbReference>
<feature type="region of interest" description="Disordered" evidence="2">
    <location>
        <begin position="256"/>
        <end position="275"/>
    </location>
</feature>
<geneLocation type="plasmid" evidence="4 5">
    <name>unnamed1</name>
</geneLocation>
<evidence type="ECO:0000256" key="1">
    <source>
        <dbReference type="ARBA" id="ARBA00023002"/>
    </source>
</evidence>
<accession>A0A6G8Q3X6</accession>
<dbReference type="Proteomes" id="UP000502706">
    <property type="component" value="Plasmid unnamed1"/>
</dbReference>
<dbReference type="GO" id="GO:0051287">
    <property type="term" value="F:NAD binding"/>
    <property type="evidence" value="ECO:0007669"/>
    <property type="project" value="InterPro"/>
</dbReference>
<dbReference type="PANTHER" id="PTHR43485">
    <property type="entry name" value="HYDROGENASE-4 COMPONENT G"/>
    <property type="match status" value="1"/>
</dbReference>
<protein>
    <submittedName>
        <fullName evidence="4">NADH-quinone oxidoreductase subunit D</fullName>
    </submittedName>
</protein>
<dbReference type="AlphaFoldDB" id="A0A6G8Q3X6"/>
<dbReference type="GO" id="GO:0048038">
    <property type="term" value="F:quinone binding"/>
    <property type="evidence" value="ECO:0007669"/>
    <property type="project" value="InterPro"/>
</dbReference>